<protein>
    <submittedName>
        <fullName evidence="4">Uncharacterized protein</fullName>
    </submittedName>
</protein>
<accession>A0A250WZW7</accession>
<dbReference type="Proteomes" id="UP000232323">
    <property type="component" value="Unassembled WGS sequence"/>
</dbReference>
<evidence type="ECO:0000313" key="4">
    <source>
        <dbReference type="EMBL" id="GAX76377.1"/>
    </source>
</evidence>
<keyword evidence="5" id="KW-1185">Reference proteome</keyword>
<proteinExistence type="predicted"/>
<evidence type="ECO:0000256" key="3">
    <source>
        <dbReference type="PROSITE-ProRule" id="PRU00023"/>
    </source>
</evidence>
<dbReference type="InterPro" id="IPR036770">
    <property type="entry name" value="Ankyrin_rpt-contain_sf"/>
</dbReference>
<dbReference type="PANTHER" id="PTHR24198">
    <property type="entry name" value="ANKYRIN REPEAT AND PROTEIN KINASE DOMAIN-CONTAINING PROTEIN"/>
    <property type="match status" value="1"/>
</dbReference>
<comment type="caution">
    <text evidence="4">The sequence shown here is derived from an EMBL/GenBank/DDBJ whole genome shotgun (WGS) entry which is preliminary data.</text>
</comment>
<dbReference type="PROSITE" id="PS50297">
    <property type="entry name" value="ANK_REP_REGION"/>
    <property type="match status" value="2"/>
</dbReference>
<organism evidence="4 5">
    <name type="scientific">Chlamydomonas eustigma</name>
    <dbReference type="NCBI Taxonomy" id="1157962"/>
    <lineage>
        <taxon>Eukaryota</taxon>
        <taxon>Viridiplantae</taxon>
        <taxon>Chlorophyta</taxon>
        <taxon>core chlorophytes</taxon>
        <taxon>Chlorophyceae</taxon>
        <taxon>CS clade</taxon>
        <taxon>Chlamydomonadales</taxon>
        <taxon>Chlamydomonadaceae</taxon>
        <taxon>Chlamydomonas</taxon>
    </lineage>
</organism>
<dbReference type="PROSITE" id="PS50088">
    <property type="entry name" value="ANK_REPEAT"/>
    <property type="match status" value="2"/>
</dbReference>
<evidence type="ECO:0000256" key="2">
    <source>
        <dbReference type="ARBA" id="ARBA00023043"/>
    </source>
</evidence>
<keyword evidence="1" id="KW-0677">Repeat</keyword>
<dbReference type="OrthoDB" id="301040at2759"/>
<dbReference type="PANTHER" id="PTHR24198:SF165">
    <property type="entry name" value="ANKYRIN REPEAT-CONTAINING PROTEIN-RELATED"/>
    <property type="match status" value="1"/>
</dbReference>
<evidence type="ECO:0000313" key="5">
    <source>
        <dbReference type="Proteomes" id="UP000232323"/>
    </source>
</evidence>
<reference evidence="4 5" key="1">
    <citation type="submission" date="2017-08" db="EMBL/GenBank/DDBJ databases">
        <title>Acidophilic green algal genome provides insights into adaptation to an acidic environment.</title>
        <authorList>
            <person name="Hirooka S."/>
            <person name="Hirose Y."/>
            <person name="Kanesaki Y."/>
            <person name="Higuchi S."/>
            <person name="Fujiwara T."/>
            <person name="Onuma R."/>
            <person name="Era A."/>
            <person name="Ohbayashi R."/>
            <person name="Uzuka A."/>
            <person name="Nozaki H."/>
            <person name="Yoshikawa H."/>
            <person name="Miyagishima S.Y."/>
        </authorList>
    </citation>
    <scope>NUCLEOTIDE SEQUENCE [LARGE SCALE GENOMIC DNA]</scope>
    <source>
        <strain evidence="4 5">NIES-2499</strain>
    </source>
</reference>
<dbReference type="InterPro" id="IPR002110">
    <property type="entry name" value="Ankyrin_rpt"/>
</dbReference>
<dbReference type="SMART" id="SM00248">
    <property type="entry name" value="ANK"/>
    <property type="match status" value="3"/>
</dbReference>
<feature type="repeat" description="ANK" evidence="3">
    <location>
        <begin position="95"/>
        <end position="116"/>
    </location>
</feature>
<dbReference type="EMBL" id="BEGY01000017">
    <property type="protein sequence ID" value="GAX76377.1"/>
    <property type="molecule type" value="Genomic_DNA"/>
</dbReference>
<sequence length="169" mass="18871">MDPNSNALGQQWRQTSKFAVYDLSETTSPKNIFQAAERGDVEHINIFVDSSIEFDINQKDSMLRTALHWAAEMGRLEVAQLLLEYGCDVNISECNGRTAVHLAARALDVDMLQLLLGGLDPQEQEKLVNQPDKHGITPMYLVVQRVNESQAALDLMLKCGGKYSAEVTY</sequence>
<feature type="repeat" description="ANK" evidence="3">
    <location>
        <begin position="62"/>
        <end position="94"/>
    </location>
</feature>
<name>A0A250WZW7_9CHLO</name>
<dbReference type="STRING" id="1157962.A0A250WZW7"/>
<dbReference type="AlphaFoldDB" id="A0A250WZW7"/>
<keyword evidence="2 3" id="KW-0040">ANK repeat</keyword>
<dbReference type="Pfam" id="PF13637">
    <property type="entry name" value="Ank_4"/>
    <property type="match status" value="1"/>
</dbReference>
<dbReference type="SUPFAM" id="SSF48403">
    <property type="entry name" value="Ankyrin repeat"/>
    <property type="match status" value="1"/>
</dbReference>
<dbReference type="Gene3D" id="1.25.40.20">
    <property type="entry name" value="Ankyrin repeat-containing domain"/>
    <property type="match status" value="1"/>
</dbReference>
<gene>
    <name evidence="4" type="ORF">CEUSTIGMA_g3823.t1</name>
</gene>
<evidence type="ECO:0000256" key="1">
    <source>
        <dbReference type="ARBA" id="ARBA00022737"/>
    </source>
</evidence>